<dbReference type="Gene3D" id="3.40.50.720">
    <property type="entry name" value="NAD(P)-binding Rossmann-like Domain"/>
    <property type="match status" value="1"/>
</dbReference>
<dbReference type="InterPro" id="IPR036291">
    <property type="entry name" value="NAD(P)-bd_dom_sf"/>
</dbReference>
<evidence type="ECO:0000313" key="1">
    <source>
        <dbReference type="EMBL" id="QAU51092.1"/>
    </source>
</evidence>
<keyword evidence="4" id="KW-1185">Reference proteome</keyword>
<keyword evidence="1" id="KW-0614">Plasmid</keyword>
<evidence type="ECO:0000313" key="3">
    <source>
        <dbReference type="Proteomes" id="UP000288972"/>
    </source>
</evidence>
<reference evidence="2 4" key="2">
    <citation type="submission" date="2018-10" db="EMBL/GenBank/DDBJ databases">
        <title>Bradyrhizobium sp. nov., effective nodules isolated from peanut in China.</title>
        <authorList>
            <person name="Li Y."/>
        </authorList>
    </citation>
    <scope>NUCLEOTIDE SEQUENCE [LARGE SCALE GENOMIC DNA]</scope>
    <source>
        <strain evidence="2 4">CCBAU 53426</strain>
    </source>
</reference>
<dbReference type="EMBL" id="CP030054">
    <property type="protein sequence ID" value="QAU51092.1"/>
    <property type="molecule type" value="Genomic_DNA"/>
</dbReference>
<protein>
    <submittedName>
        <fullName evidence="2">SDR family oxidoreductase</fullName>
    </submittedName>
</protein>
<organism evidence="1 3">
    <name type="scientific">Bradyrhizobium guangzhouense</name>
    <dbReference type="NCBI Taxonomy" id="1325095"/>
    <lineage>
        <taxon>Bacteria</taxon>
        <taxon>Pseudomonadati</taxon>
        <taxon>Pseudomonadota</taxon>
        <taxon>Alphaproteobacteria</taxon>
        <taxon>Hyphomicrobiales</taxon>
        <taxon>Nitrobacteraceae</taxon>
        <taxon>Bradyrhizobium</taxon>
    </lineage>
</organism>
<proteinExistence type="predicted"/>
<dbReference type="SUPFAM" id="SSF51735">
    <property type="entry name" value="NAD(P)-binding Rossmann-fold domains"/>
    <property type="match status" value="1"/>
</dbReference>
<geneLocation type="plasmid" evidence="1 3">
    <name>unnamed1</name>
</geneLocation>
<gene>
    <name evidence="2" type="ORF">EAS56_34155</name>
    <name evidence="1" type="ORF">XH91_38145</name>
</gene>
<dbReference type="AlphaFoldDB" id="A0AAE5X922"/>
<reference evidence="1 3" key="1">
    <citation type="submission" date="2018-06" db="EMBL/GenBank/DDBJ databases">
        <title>Comparative genomics of rhizobia nodulating Arachis hypogaea in China.</title>
        <authorList>
            <person name="Li Y."/>
        </authorList>
    </citation>
    <scope>NUCLEOTIDE SEQUENCE [LARGE SCALE GENOMIC DNA]</scope>
    <source>
        <strain evidence="1 3">CCBAU 51670</strain>
        <plasmid evidence="1 3">unnamed1</plasmid>
    </source>
</reference>
<dbReference type="Proteomes" id="UP000290401">
    <property type="component" value="Unassembled WGS sequence"/>
</dbReference>
<evidence type="ECO:0000313" key="4">
    <source>
        <dbReference type="Proteomes" id="UP000290401"/>
    </source>
</evidence>
<dbReference type="RefSeq" id="WP_128930146.1">
    <property type="nucleotide sequence ID" value="NZ_CP030054.1"/>
</dbReference>
<evidence type="ECO:0000313" key="2">
    <source>
        <dbReference type="EMBL" id="RXH06513.1"/>
    </source>
</evidence>
<dbReference type="Pfam" id="PF13561">
    <property type="entry name" value="adh_short_C2"/>
    <property type="match status" value="1"/>
</dbReference>
<dbReference type="KEGG" id="bgz:XH91_38145"/>
<name>A0AAE5X922_9BRAD</name>
<dbReference type="InterPro" id="IPR002347">
    <property type="entry name" value="SDR_fam"/>
</dbReference>
<dbReference type="EMBL" id="RDQZ01000043">
    <property type="protein sequence ID" value="RXH06513.1"/>
    <property type="molecule type" value="Genomic_DNA"/>
</dbReference>
<accession>A0AAE5X922</accession>
<sequence>MQRGDILDLEPESYDRTLDINLRAGFFLTQCFARRCLGLVERRPGSVIFIGSANAEIIGENRADCCISKAGVGMTPGLTS</sequence>
<dbReference type="Proteomes" id="UP000288972">
    <property type="component" value="Plasmid unnamed1"/>
</dbReference>